<dbReference type="SMART" id="SM00703">
    <property type="entry name" value="NRF"/>
    <property type="match status" value="1"/>
</dbReference>
<dbReference type="InterPro" id="IPR052728">
    <property type="entry name" value="O2_lipid_transport_reg"/>
</dbReference>
<feature type="domain" description="Nose resistant-to-fluoxetine protein N-terminal" evidence="3">
    <location>
        <begin position="60"/>
        <end position="228"/>
    </location>
</feature>
<name>T1KPX7_TETUR</name>
<dbReference type="InterPro" id="IPR006621">
    <property type="entry name" value="Nose-resist-to-fluoxetine_N"/>
</dbReference>
<feature type="transmembrane region" description="Helical" evidence="1">
    <location>
        <begin position="431"/>
        <end position="452"/>
    </location>
</feature>
<keyword evidence="1" id="KW-0812">Transmembrane</keyword>
<sequence length="520" mass="58784">MFLINTYLVLTFFVNLVYSLASDSSNSWHLVETFTKHWLANWTQETELKYGSILLESNISSQCYNSIRQYMTKLKSFDPNAVQSKLHTFSLLVRLSVKIFNHFLVFDSSGKIPSGLLQGSWTDLGAFDECLALPSSQYCLVYSKIPLIWSRKYEGFFHPSNQQLYNHDSNPTFHRLISQYGHYFLQMNITTGICLPLGCSVDELRLLLISGLSSHNSGLQFDVDSCQTHSYPVPWKKHEIIAASILLGVVIANIIGSFTSSVPILRFFDVPSNLDKVLSSPQHTPFPCLGGIKSLTMIYLICGHVVWGLLFNSFDNLFALPSTLVNPLGLSVLLGPDTVETFFLVNGLEMMTLVAFGGPFWHHLQSAASISSTCASTWLNHLFLISHYFNSPENWNTCLLADWYLEVDFIYVILFIFFITPFLGNKTFKPILNSTLIILVGTLITAIITIVYDVQTSWLPTNFVSNQFAKYLVYIHSKPWAHLSPYFFGVIQAFAMNSDKPKINKVRTLKTLNDNNVTIT</sequence>
<accession>T1KPX7</accession>
<feature type="transmembrane region" description="Helical" evidence="1">
    <location>
        <begin position="480"/>
        <end position="497"/>
    </location>
</feature>
<dbReference type="PROSITE" id="PS00310">
    <property type="entry name" value="LAMP_1"/>
    <property type="match status" value="1"/>
</dbReference>
<keyword evidence="2" id="KW-0732">Signal</keyword>
<dbReference type="EMBL" id="CAEY01000341">
    <property type="status" value="NOT_ANNOTATED_CDS"/>
    <property type="molecule type" value="Genomic_DNA"/>
</dbReference>
<reference evidence="5" key="1">
    <citation type="submission" date="2011-08" db="EMBL/GenBank/DDBJ databases">
        <authorList>
            <person name="Rombauts S."/>
        </authorList>
    </citation>
    <scope>NUCLEOTIDE SEQUENCE</scope>
    <source>
        <strain evidence="5">London</strain>
    </source>
</reference>
<dbReference type="EnsemblMetazoa" id="tetur17g02080.1">
    <property type="protein sequence ID" value="tetur17g02080.1"/>
    <property type="gene ID" value="tetur17g02080"/>
</dbReference>
<evidence type="ECO:0000256" key="1">
    <source>
        <dbReference type="SAM" id="Phobius"/>
    </source>
</evidence>
<feature type="signal peptide" evidence="2">
    <location>
        <begin position="1"/>
        <end position="21"/>
    </location>
</feature>
<evidence type="ECO:0000313" key="5">
    <source>
        <dbReference type="Proteomes" id="UP000015104"/>
    </source>
</evidence>
<evidence type="ECO:0000313" key="4">
    <source>
        <dbReference type="EnsemblMetazoa" id="tetur17g02080.1"/>
    </source>
</evidence>
<organism evidence="4 5">
    <name type="scientific">Tetranychus urticae</name>
    <name type="common">Two-spotted spider mite</name>
    <dbReference type="NCBI Taxonomy" id="32264"/>
    <lineage>
        <taxon>Eukaryota</taxon>
        <taxon>Metazoa</taxon>
        <taxon>Ecdysozoa</taxon>
        <taxon>Arthropoda</taxon>
        <taxon>Chelicerata</taxon>
        <taxon>Arachnida</taxon>
        <taxon>Acari</taxon>
        <taxon>Acariformes</taxon>
        <taxon>Trombidiformes</taxon>
        <taxon>Prostigmata</taxon>
        <taxon>Eleutherengona</taxon>
        <taxon>Raphignathae</taxon>
        <taxon>Tetranychoidea</taxon>
        <taxon>Tetranychidae</taxon>
        <taxon>Tetranychus</taxon>
    </lineage>
</organism>
<evidence type="ECO:0000256" key="2">
    <source>
        <dbReference type="SAM" id="SignalP"/>
    </source>
</evidence>
<dbReference type="PANTHER" id="PTHR11161">
    <property type="entry name" value="O-ACYLTRANSFERASE"/>
    <property type="match status" value="1"/>
</dbReference>
<dbReference type="HOGENOM" id="CLU_007874_4_0_1"/>
<dbReference type="eggNOG" id="KOG3700">
    <property type="taxonomic scope" value="Eukaryota"/>
</dbReference>
<keyword evidence="1" id="KW-1133">Transmembrane helix</keyword>
<dbReference type="Pfam" id="PF20146">
    <property type="entry name" value="NRF"/>
    <property type="match status" value="1"/>
</dbReference>
<feature type="chain" id="PRO_5004580981" description="Nose resistant-to-fluoxetine protein N-terminal domain-containing protein" evidence="2">
    <location>
        <begin position="22"/>
        <end position="520"/>
    </location>
</feature>
<dbReference type="Proteomes" id="UP000015104">
    <property type="component" value="Unassembled WGS sequence"/>
</dbReference>
<feature type="transmembrane region" description="Helical" evidence="1">
    <location>
        <begin position="286"/>
        <end position="311"/>
    </location>
</feature>
<feature type="transmembrane region" description="Helical" evidence="1">
    <location>
        <begin position="403"/>
        <end position="424"/>
    </location>
</feature>
<feature type="transmembrane region" description="Helical" evidence="1">
    <location>
        <begin position="342"/>
        <end position="361"/>
    </location>
</feature>
<proteinExistence type="predicted"/>
<feature type="transmembrane region" description="Helical" evidence="1">
    <location>
        <begin position="240"/>
        <end position="265"/>
    </location>
</feature>
<keyword evidence="1" id="KW-0472">Membrane</keyword>
<evidence type="ECO:0000259" key="3">
    <source>
        <dbReference type="SMART" id="SM00703"/>
    </source>
</evidence>
<dbReference type="GO" id="GO:0005886">
    <property type="term" value="C:plasma membrane"/>
    <property type="evidence" value="ECO:0007669"/>
    <property type="project" value="UniProtKB-SubCell"/>
</dbReference>
<dbReference type="AlphaFoldDB" id="T1KPX7"/>
<reference evidence="4" key="2">
    <citation type="submission" date="2015-06" db="UniProtKB">
        <authorList>
            <consortium name="EnsemblMetazoa"/>
        </authorList>
    </citation>
    <scope>IDENTIFICATION</scope>
</reference>
<keyword evidence="5" id="KW-1185">Reference proteome</keyword>
<protein>
    <recommendedName>
        <fullName evidence="3">Nose resistant-to-fluoxetine protein N-terminal domain-containing protein</fullName>
    </recommendedName>
</protein>
<dbReference type="InterPro" id="IPR018134">
    <property type="entry name" value="LAMP_CS"/>
</dbReference>
<dbReference type="PANTHER" id="PTHR11161:SF0">
    <property type="entry name" value="O-ACYLTRANSFERASE LIKE PROTEIN"/>
    <property type="match status" value="1"/>
</dbReference>